<dbReference type="PANTHER" id="PTHR35993">
    <property type="entry name" value="OUTER ENVELOPE PORE PROTEIN 21B, CHLOROPLASTIC"/>
    <property type="match status" value="1"/>
</dbReference>
<evidence type="ECO:0000313" key="14">
    <source>
        <dbReference type="EMBL" id="CAA7391207.1"/>
    </source>
</evidence>
<dbReference type="Proteomes" id="UP000663760">
    <property type="component" value="Chromosome 2"/>
</dbReference>
<evidence type="ECO:0000256" key="9">
    <source>
        <dbReference type="ARBA" id="ARBA00022805"/>
    </source>
</evidence>
<keyword evidence="8" id="KW-0812">Transmembrane</keyword>
<name>A0A7I8K2G3_SPIIN</name>
<dbReference type="GO" id="GO:0034426">
    <property type="term" value="C:etioplast membrane"/>
    <property type="evidence" value="ECO:0007669"/>
    <property type="project" value="UniProtKB-SubCell"/>
</dbReference>
<keyword evidence="11" id="KW-0626">Porin</keyword>
<comment type="subcellular location">
    <subcellularLocation>
        <location evidence="1">Plastid</location>
        <location evidence="1">Chloroplast outer membrane</location>
        <topology evidence="1">Multi-pass membrane protein</topology>
    </subcellularLocation>
    <subcellularLocation>
        <location evidence="2">Plastid</location>
        <location evidence="2">Etioplast membrane</location>
        <topology evidence="2">Multi-pass membrane protein</topology>
    </subcellularLocation>
</comment>
<evidence type="ECO:0000256" key="13">
    <source>
        <dbReference type="ARBA" id="ARBA00024941"/>
    </source>
</evidence>
<evidence type="ECO:0000256" key="7">
    <source>
        <dbReference type="ARBA" id="ARBA00022640"/>
    </source>
</evidence>
<evidence type="ECO:0000256" key="1">
    <source>
        <dbReference type="ARBA" id="ARBA00004396"/>
    </source>
</evidence>
<dbReference type="GO" id="GO:0009707">
    <property type="term" value="C:chloroplast outer membrane"/>
    <property type="evidence" value="ECO:0007669"/>
    <property type="project" value="UniProtKB-SubCell"/>
</dbReference>
<evidence type="ECO:0000256" key="4">
    <source>
        <dbReference type="ARBA" id="ARBA00022448"/>
    </source>
</evidence>
<reference evidence="14" key="1">
    <citation type="submission" date="2020-02" db="EMBL/GenBank/DDBJ databases">
        <authorList>
            <person name="Scholz U."/>
            <person name="Mascher M."/>
            <person name="Fiebig A."/>
        </authorList>
    </citation>
    <scope>NUCLEOTIDE SEQUENCE</scope>
</reference>
<evidence type="ECO:0000256" key="11">
    <source>
        <dbReference type="ARBA" id="ARBA00023114"/>
    </source>
</evidence>
<keyword evidence="12" id="KW-0472">Membrane</keyword>
<dbReference type="GO" id="GO:0008308">
    <property type="term" value="F:voltage-gated monoatomic anion channel activity"/>
    <property type="evidence" value="ECO:0007669"/>
    <property type="project" value="InterPro"/>
</dbReference>
<organism evidence="14 15">
    <name type="scientific">Spirodela intermedia</name>
    <name type="common">Intermediate duckweed</name>
    <dbReference type="NCBI Taxonomy" id="51605"/>
    <lineage>
        <taxon>Eukaryota</taxon>
        <taxon>Viridiplantae</taxon>
        <taxon>Streptophyta</taxon>
        <taxon>Embryophyta</taxon>
        <taxon>Tracheophyta</taxon>
        <taxon>Spermatophyta</taxon>
        <taxon>Magnoliopsida</taxon>
        <taxon>Liliopsida</taxon>
        <taxon>Araceae</taxon>
        <taxon>Lemnoideae</taxon>
        <taxon>Spirodela</taxon>
    </lineage>
</organism>
<keyword evidence="5" id="KW-1134">Transmembrane beta strand</keyword>
<evidence type="ECO:0000256" key="3">
    <source>
        <dbReference type="ARBA" id="ARBA00009945"/>
    </source>
</evidence>
<evidence type="ECO:0000256" key="8">
    <source>
        <dbReference type="ARBA" id="ARBA00022692"/>
    </source>
</evidence>
<keyword evidence="10" id="KW-0406">Ion transport</keyword>
<evidence type="ECO:0000256" key="12">
    <source>
        <dbReference type="ARBA" id="ARBA00023136"/>
    </source>
</evidence>
<keyword evidence="6" id="KW-0150">Chloroplast</keyword>
<dbReference type="PANTHER" id="PTHR35993:SF1">
    <property type="entry name" value="OUTER ENVELOPE PORE PROTEIN 21B, CHLOROPLASTIC"/>
    <property type="match status" value="1"/>
</dbReference>
<comment type="similarity">
    <text evidence="3">Belongs to the plastid outer envelope porin OEP21 (TC 1.B.29) family.</text>
</comment>
<keyword evidence="4" id="KW-0813">Transport</keyword>
<dbReference type="GO" id="GO:0044070">
    <property type="term" value="P:regulation of monoatomic anion transport"/>
    <property type="evidence" value="ECO:0007669"/>
    <property type="project" value="InterPro"/>
</dbReference>
<dbReference type="InterPro" id="IPR034575">
    <property type="entry name" value="OEP21"/>
</dbReference>
<keyword evidence="9" id="KW-1002">Plastid outer membrane</keyword>
<evidence type="ECO:0000313" key="15">
    <source>
        <dbReference type="Proteomes" id="UP000663760"/>
    </source>
</evidence>
<dbReference type="GO" id="GO:0046930">
    <property type="term" value="C:pore complex"/>
    <property type="evidence" value="ECO:0007669"/>
    <property type="project" value="UniProtKB-KW"/>
</dbReference>
<protein>
    <submittedName>
        <fullName evidence="14">Uncharacterized protein</fullName>
    </submittedName>
</protein>
<dbReference type="EMBL" id="LR746265">
    <property type="protein sequence ID" value="CAA7391207.1"/>
    <property type="molecule type" value="Genomic_DNA"/>
</dbReference>
<keyword evidence="15" id="KW-1185">Reference proteome</keyword>
<dbReference type="AlphaFoldDB" id="A0A7I8K2G3"/>
<evidence type="ECO:0000256" key="10">
    <source>
        <dbReference type="ARBA" id="ARBA00023065"/>
    </source>
</evidence>
<evidence type="ECO:0000256" key="2">
    <source>
        <dbReference type="ARBA" id="ARBA00004441"/>
    </source>
</evidence>
<keyword evidence="7" id="KW-0934">Plastid</keyword>
<dbReference type="OrthoDB" id="503907at2759"/>
<comment type="function">
    <text evidence="13">Voltage-dependent rectifying anion channel that facilitates the translocation between chloroplast and cytoplasm of phosphorylated carbohydrates such as triosephosphate, 3-phosphoglycerate and inorganic phosphate (Pi) depending of ATP to triosephosphate ratio in the plastidial intermembrane space; in high triosephosphate/ATP conditions (e.g. photosynthesis), export of triosphosphate from chloroplast (outward rectifying channels), but in high ATP/triosephosphate conditions (e.g. dark phase), import of phosphosolutes (inward rectifying channels).</text>
</comment>
<proteinExistence type="inferred from homology"/>
<gene>
    <name evidence="14" type="ORF">SI8410_02002561</name>
</gene>
<evidence type="ECO:0000256" key="5">
    <source>
        <dbReference type="ARBA" id="ARBA00022452"/>
    </source>
</evidence>
<accession>A0A7I8K2G3</accession>
<dbReference type="GO" id="GO:0015288">
    <property type="term" value="F:porin activity"/>
    <property type="evidence" value="ECO:0007669"/>
    <property type="project" value="UniProtKB-KW"/>
</dbReference>
<evidence type="ECO:0000256" key="6">
    <source>
        <dbReference type="ARBA" id="ARBA00022528"/>
    </source>
</evidence>
<sequence length="167" mass="18790">MDTSLRCGSGSQSLKVHAKEKFPLASQIFLQGHAEIDTGIGAPCFLAVLIRHFYPQASASMGVGCQYNGDKELSYNIRGKKAFPVTSNGLVNLNVKGRCDVDKEFRERKSKLAAELTWGILNFQTDQDLRLKVGYEVVNKVPYFQLRENCWTFNVDSSGKWNVRYCL</sequence>